<evidence type="ECO:0000313" key="3">
    <source>
        <dbReference type="Proteomes" id="UP000626795"/>
    </source>
</evidence>
<accession>A0A9X9QZN5</accession>
<proteinExistence type="predicted"/>
<sequence length="200" mass="19451">MVIGGTDVDALGADVDIACGGNIAAGLAVGAAGVDADAAFQAADLAGGLPGFFALVLAAVFHPAAKVLGVGNNGTADAGRNLALALALAVFGSTDVDVAAGFKQQVVLGDQTAAADGDIAFFGKQTGFTAHGQGAAADAADLARSLPLIVKGAEGGDMVAVVDGETAALAAAAISADIVCIGLLCWLVGMIILKFPRKKF</sequence>
<dbReference type="AlphaFoldDB" id="A0A9X9QZN5"/>
<keyword evidence="3" id="KW-1185">Reference proteome</keyword>
<evidence type="ECO:0000313" key="2">
    <source>
        <dbReference type="EMBL" id="VTY06901.1"/>
    </source>
</evidence>
<keyword evidence="1" id="KW-1133">Transmembrane helix</keyword>
<keyword evidence="1" id="KW-0812">Transmembrane</keyword>
<comment type="caution">
    <text evidence="2">The sequence shown here is derived from an EMBL/GenBank/DDBJ whole genome shotgun (WGS) entry which is preliminary data.</text>
</comment>
<name>A0A9X9QZN5_NEISU</name>
<organism evidence="2 3">
    <name type="scientific">Neisseria subflava</name>
    <dbReference type="NCBI Taxonomy" id="28449"/>
    <lineage>
        <taxon>Bacteria</taxon>
        <taxon>Pseudomonadati</taxon>
        <taxon>Pseudomonadota</taxon>
        <taxon>Betaproteobacteria</taxon>
        <taxon>Neisseriales</taxon>
        <taxon>Neisseriaceae</taxon>
        <taxon>Neisseria</taxon>
    </lineage>
</organism>
<keyword evidence="1" id="KW-0472">Membrane</keyword>
<dbReference type="EMBL" id="CABFLZ010000025">
    <property type="protein sequence ID" value="VTY06901.1"/>
    <property type="molecule type" value="Genomic_DNA"/>
</dbReference>
<protein>
    <submittedName>
        <fullName evidence="2">Uncharacterized protein</fullName>
    </submittedName>
</protein>
<dbReference type="Proteomes" id="UP000626795">
    <property type="component" value="Unassembled WGS sequence"/>
</dbReference>
<reference evidence="2" key="1">
    <citation type="submission" date="2019-05" db="EMBL/GenBank/DDBJ databases">
        <authorList>
            <person name="Hibberd M."/>
        </authorList>
    </citation>
    <scope>NUCLEOTIDE SEQUENCE</scope>
    <source>
        <strain evidence="2">Neisseria_subflava_BgEED23</strain>
    </source>
</reference>
<feature type="transmembrane region" description="Helical" evidence="1">
    <location>
        <begin position="167"/>
        <end position="193"/>
    </location>
</feature>
<gene>
    <name evidence="2" type="ORF">ONOEEDHL_02184</name>
</gene>
<evidence type="ECO:0000256" key="1">
    <source>
        <dbReference type="SAM" id="Phobius"/>
    </source>
</evidence>